<keyword evidence="2" id="KW-1185">Reference proteome</keyword>
<dbReference type="RefSeq" id="WP_070787467.1">
    <property type="nucleotide sequence ID" value="NZ_MKIQ01000023.1"/>
</dbReference>
<evidence type="ECO:0000313" key="2">
    <source>
        <dbReference type="Proteomes" id="UP000177273"/>
    </source>
</evidence>
<name>A0A9Q5P197_9LACT</name>
<dbReference type="PANTHER" id="PTHR48100">
    <property type="entry name" value="BROAD-SPECIFICITY PHOSPHATASE YOR283W-RELATED"/>
    <property type="match status" value="1"/>
</dbReference>
<evidence type="ECO:0008006" key="3">
    <source>
        <dbReference type="Google" id="ProtNLM"/>
    </source>
</evidence>
<sequence>MEEQNLKAIYFVRHSIRDTSMQEDAGASLTEEGLDLAEKLKLYFIGKDIKEIYTSPYLRTVQTITPAANLLSIISVEDNQLREREIGAWIDNFSEYASKQWADFSYKLDNGESLEEVQKRMYEAFKGINSKSEGNYILSGHGTSLEILFNQLTNGEFGYDEWKEMQQPHVFKLVYNVGKDAVESFESVEFQN</sequence>
<dbReference type="Proteomes" id="UP000177273">
    <property type="component" value="Unassembled WGS sequence"/>
</dbReference>
<dbReference type="Gene3D" id="3.40.50.1240">
    <property type="entry name" value="Phosphoglycerate mutase-like"/>
    <property type="match status" value="1"/>
</dbReference>
<comment type="caution">
    <text evidence="1">The sequence shown here is derived from an EMBL/GenBank/DDBJ whole genome shotgun (WGS) entry which is preliminary data.</text>
</comment>
<dbReference type="InterPro" id="IPR013078">
    <property type="entry name" value="His_Pase_superF_clade-1"/>
</dbReference>
<dbReference type="AlphaFoldDB" id="A0A9Q5P197"/>
<dbReference type="InterPro" id="IPR029033">
    <property type="entry name" value="His_PPase_superfam"/>
</dbReference>
<dbReference type="GO" id="GO:0016791">
    <property type="term" value="F:phosphatase activity"/>
    <property type="evidence" value="ECO:0007669"/>
    <property type="project" value="TreeGrafter"/>
</dbReference>
<dbReference type="CDD" id="cd07067">
    <property type="entry name" value="HP_PGM_like"/>
    <property type="match status" value="1"/>
</dbReference>
<proteinExistence type="predicted"/>
<dbReference type="Pfam" id="PF00300">
    <property type="entry name" value="His_Phos_1"/>
    <property type="match status" value="1"/>
</dbReference>
<dbReference type="OrthoDB" id="2185101at2"/>
<evidence type="ECO:0000313" key="1">
    <source>
        <dbReference type="EMBL" id="OFI47165.1"/>
    </source>
</evidence>
<dbReference type="EMBL" id="MKIQ01000023">
    <property type="protein sequence ID" value="OFI47165.1"/>
    <property type="molecule type" value="Genomic_DNA"/>
</dbReference>
<dbReference type="InterPro" id="IPR050275">
    <property type="entry name" value="PGM_Phosphatase"/>
</dbReference>
<organism evidence="1 2">
    <name type="scientific">Floricoccus penangensis</name>
    <dbReference type="NCBI Taxonomy" id="1859475"/>
    <lineage>
        <taxon>Bacteria</taxon>
        <taxon>Bacillati</taxon>
        <taxon>Bacillota</taxon>
        <taxon>Bacilli</taxon>
        <taxon>Lactobacillales</taxon>
        <taxon>Streptococcaceae</taxon>
        <taxon>Floricoccus</taxon>
    </lineage>
</organism>
<dbReference type="PANTHER" id="PTHR48100:SF1">
    <property type="entry name" value="HISTIDINE PHOSPHATASE FAMILY PROTEIN-RELATED"/>
    <property type="match status" value="1"/>
</dbReference>
<dbReference type="GO" id="GO:0005737">
    <property type="term" value="C:cytoplasm"/>
    <property type="evidence" value="ECO:0007669"/>
    <property type="project" value="TreeGrafter"/>
</dbReference>
<reference evidence="2" key="1">
    <citation type="submission" date="2016-09" db="EMBL/GenBank/DDBJ databases">
        <title>Draft genome sequence of a novel species of the family Streptococcaceae isolated from flowers.</title>
        <authorList>
            <person name="Chuah L.-O."/>
            <person name="Yap K.-P."/>
            <person name="Thong K.L."/>
            <person name="Liong M.T."/>
            <person name="Ahmad R."/>
            <person name="Rusul G."/>
        </authorList>
    </citation>
    <scope>NUCLEOTIDE SEQUENCE [LARGE SCALE GENOMIC DNA]</scope>
    <source>
        <strain evidence="2">HibF3</strain>
    </source>
</reference>
<protein>
    <recommendedName>
        <fullName evidence="3">Phosphoglycerate mutase</fullName>
    </recommendedName>
</protein>
<accession>A0A9Q5P197</accession>
<dbReference type="SUPFAM" id="SSF53254">
    <property type="entry name" value="Phosphoglycerate mutase-like"/>
    <property type="match status" value="1"/>
</dbReference>
<gene>
    <name evidence="1" type="ORF">BG262_00655</name>
</gene>